<sequence length="203" mass="22552">MSSRHQARHCPGYQSPSTPQPLSFFSILPLHPAADLAPRRYRVPHEHPAHEHDILWQQGHERKRQRRPRQRVPRARRLAAAAAALPRDLEQPVRGAHRQQRKSSQRRGQHPAAARKQRRCAVASRKVKNPELRRGEQQQLEGKDGVAGEGEGAAEMSVDGGGAAAADEEQDGDEEQKAEGLDEVRVGGLGGVVVLYAACRQYF</sequence>
<accession>A0AAW0RJC5</accession>
<dbReference type="AlphaFoldDB" id="A0AAW0RJC5"/>
<dbReference type="EMBL" id="JAAHCF010000743">
    <property type="protein sequence ID" value="KAK8142151.1"/>
    <property type="molecule type" value="Genomic_DNA"/>
</dbReference>
<feature type="region of interest" description="Disordered" evidence="1">
    <location>
        <begin position="52"/>
        <end position="182"/>
    </location>
</feature>
<protein>
    <submittedName>
        <fullName evidence="2">Uncharacterized protein</fullName>
    </submittedName>
</protein>
<feature type="compositionally biased region" description="Basic and acidic residues" evidence="1">
    <location>
        <begin position="128"/>
        <end position="146"/>
    </location>
</feature>
<evidence type="ECO:0000313" key="3">
    <source>
        <dbReference type="Proteomes" id="UP001397290"/>
    </source>
</evidence>
<name>A0AAW0RJC5_9HYPO</name>
<reference evidence="2 3" key="1">
    <citation type="submission" date="2020-02" db="EMBL/GenBank/DDBJ databases">
        <title>Comparative genomics of the hypocrealean fungal genus Beauvera.</title>
        <authorList>
            <person name="Showalter D.N."/>
            <person name="Bushley K.E."/>
            <person name="Rehner S.A."/>
        </authorList>
    </citation>
    <scope>NUCLEOTIDE SEQUENCE [LARGE SCALE GENOMIC DNA]</scope>
    <source>
        <strain evidence="2 3">ARSEF4384</strain>
    </source>
</reference>
<proteinExistence type="predicted"/>
<gene>
    <name evidence="2" type="ORF">G3M48_009275</name>
</gene>
<evidence type="ECO:0000256" key="1">
    <source>
        <dbReference type="SAM" id="MobiDB-lite"/>
    </source>
</evidence>
<comment type="caution">
    <text evidence="2">The sequence shown here is derived from an EMBL/GenBank/DDBJ whole genome shotgun (WGS) entry which is preliminary data.</text>
</comment>
<feature type="compositionally biased region" description="Basic residues" evidence="1">
    <location>
        <begin position="95"/>
        <end position="119"/>
    </location>
</feature>
<dbReference type="Proteomes" id="UP001397290">
    <property type="component" value="Unassembled WGS sequence"/>
</dbReference>
<feature type="compositionally biased region" description="Basic residues" evidence="1">
    <location>
        <begin position="61"/>
        <end position="77"/>
    </location>
</feature>
<feature type="region of interest" description="Disordered" evidence="1">
    <location>
        <begin position="1"/>
        <end position="20"/>
    </location>
</feature>
<keyword evidence="3" id="KW-1185">Reference proteome</keyword>
<evidence type="ECO:0000313" key="2">
    <source>
        <dbReference type="EMBL" id="KAK8142151.1"/>
    </source>
</evidence>
<organism evidence="2 3">
    <name type="scientific">Beauveria asiatica</name>
    <dbReference type="NCBI Taxonomy" id="1069075"/>
    <lineage>
        <taxon>Eukaryota</taxon>
        <taxon>Fungi</taxon>
        <taxon>Dikarya</taxon>
        <taxon>Ascomycota</taxon>
        <taxon>Pezizomycotina</taxon>
        <taxon>Sordariomycetes</taxon>
        <taxon>Hypocreomycetidae</taxon>
        <taxon>Hypocreales</taxon>
        <taxon>Cordycipitaceae</taxon>
        <taxon>Beauveria</taxon>
    </lineage>
</organism>